<dbReference type="EMBL" id="JARBHB010000015">
    <property type="protein sequence ID" value="KAJ8867978.1"/>
    <property type="molecule type" value="Genomic_DNA"/>
</dbReference>
<comment type="caution">
    <text evidence="2">The sequence shown here is derived from an EMBL/GenBank/DDBJ whole genome shotgun (WGS) entry which is preliminary data.</text>
</comment>
<keyword evidence="1" id="KW-0472">Membrane</keyword>
<reference evidence="2 3" key="1">
    <citation type="submission" date="2023-02" db="EMBL/GenBank/DDBJ databases">
        <title>LHISI_Scaffold_Assembly.</title>
        <authorList>
            <person name="Stuart O.P."/>
            <person name="Cleave R."/>
            <person name="Magrath M.J.L."/>
            <person name="Mikheyev A.S."/>
        </authorList>
    </citation>
    <scope>NUCLEOTIDE SEQUENCE [LARGE SCALE GENOMIC DNA]</scope>
    <source>
        <strain evidence="2">Daus_M_001</strain>
        <tissue evidence="2">Leg muscle</tissue>
    </source>
</reference>
<evidence type="ECO:0000313" key="3">
    <source>
        <dbReference type="Proteomes" id="UP001159363"/>
    </source>
</evidence>
<evidence type="ECO:0000313" key="2">
    <source>
        <dbReference type="EMBL" id="KAJ8867978.1"/>
    </source>
</evidence>
<keyword evidence="3" id="KW-1185">Reference proteome</keyword>
<feature type="transmembrane region" description="Helical" evidence="1">
    <location>
        <begin position="13"/>
        <end position="31"/>
    </location>
</feature>
<keyword evidence="1" id="KW-1133">Transmembrane helix</keyword>
<organism evidence="2 3">
    <name type="scientific">Dryococelus australis</name>
    <dbReference type="NCBI Taxonomy" id="614101"/>
    <lineage>
        <taxon>Eukaryota</taxon>
        <taxon>Metazoa</taxon>
        <taxon>Ecdysozoa</taxon>
        <taxon>Arthropoda</taxon>
        <taxon>Hexapoda</taxon>
        <taxon>Insecta</taxon>
        <taxon>Pterygota</taxon>
        <taxon>Neoptera</taxon>
        <taxon>Polyneoptera</taxon>
        <taxon>Phasmatodea</taxon>
        <taxon>Verophasmatodea</taxon>
        <taxon>Anareolatae</taxon>
        <taxon>Phasmatidae</taxon>
        <taxon>Eurycanthinae</taxon>
        <taxon>Dryococelus</taxon>
    </lineage>
</organism>
<sequence length="123" mass="14445">MHLKTHCSDYIKLYLFMVLIIPFFDYCDIVYSAHTDVQYTRLQKLSNIRRPISFIFNLKALGRVSPYYSKLSWLRFYKSLFFNPVMTSTVVLMSNMALLIPRYRTCAHPRSFSVTTSRVGNAP</sequence>
<protein>
    <submittedName>
        <fullName evidence="2">Uncharacterized protein</fullName>
    </submittedName>
</protein>
<accession>A0ABQ9G6W0</accession>
<evidence type="ECO:0000256" key="1">
    <source>
        <dbReference type="SAM" id="Phobius"/>
    </source>
</evidence>
<gene>
    <name evidence="2" type="ORF">PR048_031787</name>
</gene>
<proteinExistence type="predicted"/>
<feature type="transmembrane region" description="Helical" evidence="1">
    <location>
        <begin position="81"/>
        <end position="100"/>
    </location>
</feature>
<dbReference type="Proteomes" id="UP001159363">
    <property type="component" value="Chromosome 14"/>
</dbReference>
<keyword evidence="1" id="KW-0812">Transmembrane</keyword>
<name>A0ABQ9G6W0_9NEOP</name>